<proteinExistence type="inferred from homology"/>
<dbReference type="Gene3D" id="1.10.1760.10">
    <property type="entry name" value="Actin-related protein 2/3 complex subunit 3"/>
    <property type="match status" value="1"/>
</dbReference>
<sequence length="184" mass="20446">MPAYHSAYNDVPTEEVATIASLSILPFRSKIRGPAPPPLANPPPEAEGLDIIDEALDLFRPNSLFRNFEIKGGADRLLIYFILFISQCLSIIAGSRVPLSQAEAIKQLSTTAVDQFHLPGDAGFPLNNLYAAPANRMEADQLRAYLVQARQEIATRLIERVYVNGQPSKFWLAFTKRKFMGKTL</sequence>
<organism evidence="8 9">
    <name type="scientific">Meira miltonrushii</name>
    <dbReference type="NCBI Taxonomy" id="1280837"/>
    <lineage>
        <taxon>Eukaryota</taxon>
        <taxon>Fungi</taxon>
        <taxon>Dikarya</taxon>
        <taxon>Basidiomycota</taxon>
        <taxon>Ustilaginomycotina</taxon>
        <taxon>Exobasidiomycetes</taxon>
        <taxon>Exobasidiales</taxon>
        <taxon>Brachybasidiaceae</taxon>
        <taxon>Meira</taxon>
    </lineage>
</organism>
<comment type="subunit">
    <text evidence="6">Component of the Arp2/3 complex.</text>
</comment>
<comment type="function">
    <text evidence="6">Functions as component of the Arp2/3 complex which is involved in regulation of actin polymerization and together with an activating nucleation-promoting factor (NPF) mediates the formation of branched actin networks.</text>
</comment>
<dbReference type="InterPro" id="IPR036753">
    <property type="entry name" value="ARPC3_sf"/>
</dbReference>
<dbReference type="FunCoup" id="A0A316VDD6">
    <property type="interactions" value="200"/>
</dbReference>
<keyword evidence="7" id="KW-1133">Transmembrane helix</keyword>
<dbReference type="GeneID" id="37023524"/>
<keyword evidence="7" id="KW-0812">Transmembrane</keyword>
<evidence type="ECO:0000256" key="5">
    <source>
        <dbReference type="ARBA" id="ARBA00023212"/>
    </source>
</evidence>
<dbReference type="GO" id="GO:0005885">
    <property type="term" value="C:Arp2/3 protein complex"/>
    <property type="evidence" value="ECO:0007669"/>
    <property type="project" value="UniProtKB-UniRule"/>
</dbReference>
<dbReference type="InterPro" id="IPR007204">
    <property type="entry name" value="ARPC3"/>
</dbReference>
<dbReference type="STRING" id="1280837.A0A316VDD6"/>
<dbReference type="GO" id="GO:0034314">
    <property type="term" value="P:Arp2/3 complex-mediated actin nucleation"/>
    <property type="evidence" value="ECO:0007669"/>
    <property type="project" value="UniProtKB-UniRule"/>
</dbReference>
<dbReference type="OrthoDB" id="200404at2759"/>
<evidence type="ECO:0000256" key="2">
    <source>
        <dbReference type="ARBA" id="ARBA00010856"/>
    </source>
</evidence>
<name>A0A316VDD6_9BASI</name>
<reference evidence="8 9" key="1">
    <citation type="journal article" date="2018" name="Mol. Biol. Evol.">
        <title>Broad Genomic Sampling Reveals a Smut Pathogenic Ancestry of the Fungal Clade Ustilaginomycotina.</title>
        <authorList>
            <person name="Kijpornyongpan T."/>
            <person name="Mondo S.J."/>
            <person name="Barry K."/>
            <person name="Sandor L."/>
            <person name="Lee J."/>
            <person name="Lipzen A."/>
            <person name="Pangilinan J."/>
            <person name="LaButti K."/>
            <person name="Hainaut M."/>
            <person name="Henrissat B."/>
            <person name="Grigoriev I.V."/>
            <person name="Spatafora J.W."/>
            <person name="Aime M.C."/>
        </authorList>
    </citation>
    <scope>NUCLEOTIDE SEQUENCE [LARGE SCALE GENOMIC DNA]</scope>
    <source>
        <strain evidence="8 9">MCA 3882</strain>
    </source>
</reference>
<dbReference type="PANTHER" id="PTHR12391">
    <property type="entry name" value="ARP2/3 COMPLEX 21 KD SUBUNIT"/>
    <property type="match status" value="1"/>
</dbReference>
<evidence type="ECO:0000313" key="9">
    <source>
        <dbReference type="Proteomes" id="UP000245771"/>
    </source>
</evidence>
<dbReference type="AlphaFoldDB" id="A0A316VDD6"/>
<dbReference type="InParanoid" id="A0A316VDD6"/>
<dbReference type="Pfam" id="PF04062">
    <property type="entry name" value="P21-Arc"/>
    <property type="match status" value="1"/>
</dbReference>
<evidence type="ECO:0000256" key="1">
    <source>
        <dbReference type="ARBA" id="ARBA00004245"/>
    </source>
</evidence>
<keyword evidence="4 6" id="KW-0009">Actin-binding</keyword>
<dbReference type="GO" id="GO:0003779">
    <property type="term" value="F:actin binding"/>
    <property type="evidence" value="ECO:0007669"/>
    <property type="project" value="UniProtKB-KW"/>
</dbReference>
<keyword evidence="5 6" id="KW-0206">Cytoskeleton</keyword>
<evidence type="ECO:0000256" key="7">
    <source>
        <dbReference type="SAM" id="Phobius"/>
    </source>
</evidence>
<comment type="subcellular location">
    <subcellularLocation>
        <location evidence="1 6">Cytoplasm</location>
        <location evidence="1 6">Cytoskeleton</location>
    </subcellularLocation>
</comment>
<dbReference type="SUPFAM" id="SSF69060">
    <property type="entry name" value="Arp2/3 complex 21 kDa subunit ARPC3"/>
    <property type="match status" value="1"/>
</dbReference>
<protein>
    <recommendedName>
        <fullName evidence="6">Actin-related protein 2/3 complex subunit 3</fullName>
    </recommendedName>
</protein>
<keyword evidence="9" id="KW-1185">Reference proteome</keyword>
<feature type="transmembrane region" description="Helical" evidence="7">
    <location>
        <begin position="77"/>
        <end position="99"/>
    </location>
</feature>
<keyword evidence="7" id="KW-0472">Membrane</keyword>
<dbReference type="RefSeq" id="XP_025355999.1">
    <property type="nucleotide sequence ID" value="XM_025501743.1"/>
</dbReference>
<evidence type="ECO:0000256" key="3">
    <source>
        <dbReference type="ARBA" id="ARBA00022490"/>
    </source>
</evidence>
<dbReference type="PIRSF" id="PIRSF016315">
    <property type="entry name" value="ARP2/3_P21-Arc"/>
    <property type="match status" value="1"/>
</dbReference>
<accession>A0A316VDD6</accession>
<evidence type="ECO:0000313" key="8">
    <source>
        <dbReference type="EMBL" id="PWN35697.1"/>
    </source>
</evidence>
<comment type="similarity">
    <text evidence="2 6">Belongs to the ARPC3 family.</text>
</comment>
<dbReference type="Proteomes" id="UP000245771">
    <property type="component" value="Unassembled WGS sequence"/>
</dbReference>
<keyword evidence="3 6" id="KW-0963">Cytoplasm</keyword>
<dbReference type="EMBL" id="KZ819603">
    <property type="protein sequence ID" value="PWN35697.1"/>
    <property type="molecule type" value="Genomic_DNA"/>
</dbReference>
<evidence type="ECO:0000256" key="6">
    <source>
        <dbReference type="PIRNR" id="PIRNR016315"/>
    </source>
</evidence>
<evidence type="ECO:0000256" key="4">
    <source>
        <dbReference type="ARBA" id="ARBA00023203"/>
    </source>
</evidence>
<dbReference type="GO" id="GO:0030833">
    <property type="term" value="P:regulation of actin filament polymerization"/>
    <property type="evidence" value="ECO:0007669"/>
    <property type="project" value="InterPro"/>
</dbReference>
<gene>
    <name evidence="8" type="ORF">FA14DRAFT_189636</name>
</gene>